<feature type="binding site" evidence="12">
    <location>
        <position position="255"/>
    </location>
    <ligand>
        <name>ATP</name>
        <dbReference type="ChEBI" id="CHEBI:30616"/>
    </ligand>
</feature>
<dbReference type="InterPro" id="IPR029056">
    <property type="entry name" value="Ribokinase-like"/>
</dbReference>
<dbReference type="HAMAP" id="MF_01987">
    <property type="entry name" value="Ribokinase"/>
    <property type="match status" value="1"/>
</dbReference>
<keyword evidence="5 12" id="KW-0479">Metal-binding</keyword>
<dbReference type="PRINTS" id="PR00990">
    <property type="entry name" value="RIBOKINASE"/>
</dbReference>
<feature type="binding site" evidence="12">
    <location>
        <position position="344"/>
    </location>
    <ligand>
        <name>substrate</name>
    </ligand>
</feature>
<feature type="chain" id="PRO_5005191717" description="Ribokinase" evidence="14">
    <location>
        <begin position="20"/>
        <end position="1430"/>
    </location>
</feature>
<evidence type="ECO:0000256" key="12">
    <source>
        <dbReference type="HAMAP-Rule" id="MF_03215"/>
    </source>
</evidence>
<keyword evidence="12" id="KW-0539">Nucleus</keyword>
<dbReference type="Gene3D" id="3.20.20.150">
    <property type="entry name" value="Divalent-metal-dependent TIM barrel enzymes"/>
    <property type="match status" value="1"/>
</dbReference>
<dbReference type="PROSITE" id="PS00584">
    <property type="entry name" value="PFKB_KINASES_2"/>
    <property type="match status" value="1"/>
</dbReference>
<feature type="binding site" evidence="12">
    <location>
        <position position="340"/>
    </location>
    <ligand>
        <name>K(+)</name>
        <dbReference type="ChEBI" id="CHEBI:29103"/>
    </ligand>
</feature>
<organism evidence="16">
    <name type="scientific">Chromera velia CCMP2878</name>
    <dbReference type="NCBI Taxonomy" id="1169474"/>
    <lineage>
        <taxon>Eukaryota</taxon>
        <taxon>Sar</taxon>
        <taxon>Alveolata</taxon>
        <taxon>Colpodellida</taxon>
        <taxon>Chromeraceae</taxon>
        <taxon>Chromera</taxon>
    </lineage>
</organism>
<evidence type="ECO:0000256" key="13">
    <source>
        <dbReference type="SAM" id="MobiDB-lite"/>
    </source>
</evidence>
<comment type="function">
    <text evidence="12">Catalyzes the phosphorylation of ribose at O-5 in a reaction requiring ATP and magnesium. The resulting D-ribose-5-phosphate can then be used either for sythesis of nucleotides, histidine, and tryptophan, or as a component of the pentose phosphate pathway.</text>
</comment>
<evidence type="ECO:0000256" key="4">
    <source>
        <dbReference type="ARBA" id="ARBA00022679"/>
    </source>
</evidence>
<dbReference type="PROSITE" id="PS50011">
    <property type="entry name" value="PROTEIN_KINASE_DOM"/>
    <property type="match status" value="1"/>
</dbReference>
<dbReference type="Pfam" id="PF01261">
    <property type="entry name" value="AP_endonuc_2"/>
    <property type="match status" value="1"/>
</dbReference>
<accession>A0A0G4H920</accession>
<dbReference type="InterPro" id="IPR002173">
    <property type="entry name" value="Carboh/pur_kinase_PfkB_CS"/>
</dbReference>
<dbReference type="CDD" id="cd01174">
    <property type="entry name" value="ribokinase"/>
    <property type="match status" value="1"/>
</dbReference>
<keyword evidence="7 12" id="KW-0418">Kinase</keyword>
<dbReference type="EC" id="2.7.1.15" evidence="2 12"/>
<sequence>MDLCCAHLWLVAALLLVAAASVRPCPGQGGIADTVRRCARKQRAPRGTAPILSPPFQKFPLGVTETGAPALLVVGSMNADVIIEVDRIPKEGETVVSTRPSTKTLPGGKGCNQAIAAAKLRKAPVRFVGVIGNDQGAQMLEEALKREEVDVSRCIRREDVPAGQGLVLLEPDGEVACVVVGGANAHWPEVATEFWDEAVRGAGAVLLQQEIPSAVNEKVAEAAARAGVPVFLDPGGENRALSAQFLRHVSVLSPNLTELERLLVQGEQGHSGEWDLHSLEGIEKAARELQVRMGGHAMVLVTMGSRGSLLVLPRVLAGGGGGVLRQEALPIPGGRAVDSTGAGDCFRSAFALALLCSRGEGVPDESSMQECLRVAAAAGASCVSRVGAVAGAPTALELESVLSASQSPTSNSSFEEKEKKSRTLKTNPVSFGSGEKENISRGVGRRREGKGSGDGDGDEEFPLRFASRLNSMSARLDLWDGPNDVLGWIGRQGKVKGLSLVDFNYPQHLGNLEVKEVKTALESAGLETGAICLRFPKHMSAGAFTNPDESIRREAIQLTREAAEWARELGASEVIVWSAYDGFDYSFQVDFPSKWSQIVEAFQEVCDAFPDIRFSLEFKPTDENTRFFIVPSTGASLLLAADVDRKNFGLTLDVGHCLAAGENPAQSAAMCLQKGKLFGLQFNDGYTRLGAEDGLMAASVHPLMALELVYWLQKGGYEGHIYFDTFPRNEDPVREAEYNIRAVKRLWKEAEKLRKSTQTRQGLSPKEVESLLSNFKAEGGDGDGQRKTKTCLSCPPNKETIEAPHFGGCYPGLRIQMNYLGAGAFGKVASVSIDPSDSSSSHESLYSGLETGNMYALKYFNAGAWTPPLADFAVSAAAAHESALQEICVGEEAGEMGVGPRVHGAWFCKTKHQEFAFVLMEQLQMTISNVLQKAIEENLIFTPDAQRSLMGLKEKFFMGGYSQEDDHFGNAGVDMEGRFKLLDFGIVRPSQWAVGMKAAEQEADVLVSLSGAIESVALRLVVQMPNIPYFYHGKHKDGLVGGRVIRELKERKYVWGSLAASIEKVVYPFPKNEEEIAEEGDHLRQFRLSGGMQPRVAKTFEFFTRQGLSPTEVEQRLFTAKNEEEKGEKTTKCFLFPPSRETIEAVLVEDCHPGLLSHKSLGEGAFGQVESVTLDPSDSSSHEGLYSGLETGKTYTLKHFDAGGWVSPAADFSVSAAAGHDSALKEICIGEEAGKMGVGPKVFGAWFCKTRIEEFAFVLIEQLQMSVDDAIEKAARENLIFTPDAQRSLFGLKEKFFMGGYNHVDDHFGNAGVDMESRFKLLDFGIVESSSWKAAKKATEQEADILDALSESMNSVAREISTELPRLPYFQDGKHADELVSNQIKKELREETYVWGSLVESAGKVVFPFPKNEEAERHMDGRGTGPRGNV</sequence>
<keyword evidence="12" id="KW-0963">Cytoplasm</keyword>
<keyword evidence="6 12" id="KW-0547">Nucleotide-binding</keyword>
<feature type="binding site" evidence="12">
    <location>
        <position position="385"/>
    </location>
    <ligand>
        <name>K(+)</name>
        <dbReference type="ChEBI" id="CHEBI:29103"/>
    </ligand>
</feature>
<dbReference type="UniPathway" id="UPA00916">
    <property type="reaction ID" value="UER00889"/>
</dbReference>
<feature type="binding site" evidence="12">
    <location>
        <position position="382"/>
    </location>
    <ligand>
        <name>K(+)</name>
        <dbReference type="ChEBI" id="CHEBI:29103"/>
    </ligand>
</feature>
<keyword evidence="9 12" id="KW-0460">Magnesium</keyword>
<feature type="region of interest" description="Disordered" evidence="13">
    <location>
        <begin position="401"/>
        <end position="459"/>
    </location>
</feature>
<dbReference type="GO" id="GO:0005524">
    <property type="term" value="F:ATP binding"/>
    <property type="evidence" value="ECO:0007669"/>
    <property type="project" value="UniProtKB-UniRule"/>
</dbReference>
<dbReference type="InterPro" id="IPR013022">
    <property type="entry name" value="Xyl_isomerase-like_TIM-brl"/>
</dbReference>
<evidence type="ECO:0000313" key="16">
    <source>
        <dbReference type="EMBL" id="CEM40278.1"/>
    </source>
</evidence>
<dbReference type="EMBL" id="CDMZ01002006">
    <property type="protein sequence ID" value="CEM40278.1"/>
    <property type="molecule type" value="Genomic_DNA"/>
</dbReference>
<gene>
    <name evidence="16" type="ORF">Cvel_5897</name>
</gene>
<feature type="compositionally biased region" description="Basic and acidic residues" evidence="13">
    <location>
        <begin position="434"/>
        <end position="453"/>
    </location>
</feature>
<keyword evidence="14" id="KW-0732">Signal</keyword>
<feature type="domain" description="Protein kinase" evidence="15">
    <location>
        <begin position="814"/>
        <end position="1155"/>
    </location>
</feature>
<dbReference type="InterPro" id="IPR011611">
    <property type="entry name" value="PfkB_dom"/>
</dbReference>
<feature type="binding site" evidence="12">
    <location>
        <begin position="108"/>
        <end position="112"/>
    </location>
    <ligand>
        <name>substrate</name>
    </ligand>
</feature>
<dbReference type="GO" id="GO:0004747">
    <property type="term" value="F:ribokinase activity"/>
    <property type="evidence" value="ECO:0007669"/>
    <property type="project" value="UniProtKB-UniRule"/>
</dbReference>
<comment type="subunit">
    <text evidence="12">Homodimer.</text>
</comment>
<keyword evidence="8 12" id="KW-0067">ATP-binding</keyword>
<evidence type="ECO:0000256" key="5">
    <source>
        <dbReference type="ARBA" id="ARBA00022723"/>
    </source>
</evidence>
<name>A0A0G4H920_9ALVE</name>
<dbReference type="GO" id="GO:0005634">
    <property type="term" value="C:nucleus"/>
    <property type="evidence" value="ECO:0007669"/>
    <property type="project" value="UniProtKB-SubCell"/>
</dbReference>
<feature type="binding site" evidence="12">
    <location>
        <begin position="343"/>
        <end position="344"/>
    </location>
    <ligand>
        <name>ATP</name>
        <dbReference type="ChEBI" id="CHEBI:30616"/>
    </ligand>
</feature>
<dbReference type="GO" id="GO:0046872">
    <property type="term" value="F:metal ion binding"/>
    <property type="evidence" value="ECO:0007669"/>
    <property type="project" value="UniProtKB-KW"/>
</dbReference>
<dbReference type="GO" id="GO:0005737">
    <property type="term" value="C:cytoplasm"/>
    <property type="evidence" value="ECO:0007669"/>
    <property type="project" value="UniProtKB-SubCell"/>
</dbReference>
<comment type="subcellular location">
    <subcellularLocation>
        <location evidence="12">Cytoplasm</location>
    </subcellularLocation>
    <subcellularLocation>
        <location evidence="12">Nucleus</location>
    </subcellularLocation>
</comment>
<keyword evidence="10 12" id="KW-0630">Potassium</keyword>
<dbReference type="PANTHER" id="PTHR10584">
    <property type="entry name" value="SUGAR KINASE"/>
    <property type="match status" value="1"/>
</dbReference>
<feature type="binding site" evidence="12">
    <location>
        <position position="210"/>
    </location>
    <ligand>
        <name>substrate</name>
    </ligand>
</feature>
<comment type="catalytic activity">
    <reaction evidence="12">
        <text>D-ribose + ATP = D-ribose 5-phosphate + ADP + H(+)</text>
        <dbReference type="Rhea" id="RHEA:13697"/>
        <dbReference type="ChEBI" id="CHEBI:15378"/>
        <dbReference type="ChEBI" id="CHEBI:30616"/>
        <dbReference type="ChEBI" id="CHEBI:47013"/>
        <dbReference type="ChEBI" id="CHEBI:78346"/>
        <dbReference type="ChEBI" id="CHEBI:456216"/>
        <dbReference type="EC" id="2.7.1.15"/>
    </reaction>
</comment>
<evidence type="ECO:0000256" key="10">
    <source>
        <dbReference type="ARBA" id="ARBA00022958"/>
    </source>
</evidence>
<evidence type="ECO:0000256" key="2">
    <source>
        <dbReference type="ARBA" id="ARBA00012035"/>
    </source>
</evidence>
<dbReference type="Gene3D" id="3.40.1190.20">
    <property type="match status" value="1"/>
</dbReference>
<dbReference type="PANTHER" id="PTHR10584:SF166">
    <property type="entry name" value="RIBOKINASE"/>
    <property type="match status" value="1"/>
</dbReference>
<keyword evidence="4 12" id="KW-0808">Transferase</keyword>
<feature type="binding site" evidence="12">
    <location>
        <position position="387"/>
    </location>
    <ligand>
        <name>K(+)</name>
        <dbReference type="ChEBI" id="CHEBI:29103"/>
    </ligand>
</feature>
<feature type="signal peptide" evidence="14">
    <location>
        <begin position="1"/>
        <end position="19"/>
    </location>
</feature>
<dbReference type="InterPro" id="IPR002139">
    <property type="entry name" value="Ribo/fructo_kinase"/>
</dbReference>
<dbReference type="Pfam" id="PF00294">
    <property type="entry name" value="PfkB"/>
    <property type="match status" value="1"/>
</dbReference>
<evidence type="ECO:0000256" key="6">
    <source>
        <dbReference type="ARBA" id="ARBA00022741"/>
    </source>
</evidence>
<feature type="binding site" evidence="12">
    <location>
        <begin position="78"/>
        <end position="80"/>
    </location>
    <ligand>
        <name>substrate</name>
    </ligand>
</feature>
<reference evidence="16" key="1">
    <citation type="submission" date="2014-11" db="EMBL/GenBank/DDBJ databases">
        <authorList>
            <person name="Otto D Thomas"/>
            <person name="Naeem Raeece"/>
        </authorList>
    </citation>
    <scope>NUCLEOTIDE SEQUENCE</scope>
</reference>
<feature type="compositionally biased region" description="Polar residues" evidence="13">
    <location>
        <begin position="402"/>
        <end position="411"/>
    </location>
</feature>
<evidence type="ECO:0000256" key="9">
    <source>
        <dbReference type="ARBA" id="ARBA00022842"/>
    </source>
</evidence>
<feature type="active site" description="Proton acceptor" evidence="12">
    <location>
        <position position="344"/>
    </location>
</feature>
<evidence type="ECO:0000256" key="7">
    <source>
        <dbReference type="ARBA" id="ARBA00022777"/>
    </source>
</evidence>
<dbReference type="VEuPathDB" id="CryptoDB:Cvel_5897"/>
<dbReference type="InterPro" id="IPR011877">
    <property type="entry name" value="Ribokinase"/>
</dbReference>
<comment type="similarity">
    <text evidence="1">Belongs to the carbohydrate kinase pfkB family.</text>
</comment>
<evidence type="ECO:0000256" key="14">
    <source>
        <dbReference type="SAM" id="SignalP"/>
    </source>
</evidence>
<evidence type="ECO:0000256" key="3">
    <source>
        <dbReference type="ARBA" id="ARBA00016943"/>
    </source>
</evidence>
<comment type="caution">
    <text evidence="12">Lacks conserved residue(s) required for the propagation of feature annotation.</text>
</comment>
<protein>
    <recommendedName>
        <fullName evidence="3 12">Ribokinase</fullName>
        <shortName evidence="12">RK</shortName>
        <ecNumber evidence="2 12">2.7.1.15</ecNumber>
    </recommendedName>
</protein>
<evidence type="ECO:0000256" key="1">
    <source>
        <dbReference type="ARBA" id="ARBA00005380"/>
    </source>
</evidence>
<dbReference type="GO" id="GO:0004672">
    <property type="term" value="F:protein kinase activity"/>
    <property type="evidence" value="ECO:0007669"/>
    <property type="project" value="InterPro"/>
</dbReference>
<dbReference type="SUPFAM" id="SSF53613">
    <property type="entry name" value="Ribokinase-like"/>
    <property type="match status" value="1"/>
</dbReference>
<dbReference type="SUPFAM" id="SSF51658">
    <property type="entry name" value="Xylose isomerase-like"/>
    <property type="match status" value="1"/>
</dbReference>
<keyword evidence="11 12" id="KW-0119">Carbohydrate metabolism</keyword>
<dbReference type="InterPro" id="IPR000719">
    <property type="entry name" value="Prot_kinase_dom"/>
</dbReference>
<evidence type="ECO:0000256" key="11">
    <source>
        <dbReference type="ARBA" id="ARBA00023277"/>
    </source>
</evidence>
<proteinExistence type="inferred from homology"/>
<dbReference type="GO" id="GO:0019303">
    <property type="term" value="P:D-ribose catabolic process"/>
    <property type="evidence" value="ECO:0007669"/>
    <property type="project" value="UniProtKB-UniRule"/>
</dbReference>
<comment type="similarity">
    <text evidence="12">Belongs to the carbohydrate kinase PfkB family. Ribokinase subfamily.</text>
</comment>
<evidence type="ECO:0000256" key="8">
    <source>
        <dbReference type="ARBA" id="ARBA00022840"/>
    </source>
</evidence>
<dbReference type="InterPro" id="IPR036237">
    <property type="entry name" value="Xyl_isomerase-like_sf"/>
</dbReference>
<feature type="binding site" evidence="12">
    <location>
        <begin position="302"/>
        <end position="307"/>
    </location>
    <ligand>
        <name>ATP</name>
        <dbReference type="ChEBI" id="CHEBI:30616"/>
    </ligand>
</feature>
<evidence type="ECO:0000259" key="15">
    <source>
        <dbReference type="PROSITE" id="PS50011"/>
    </source>
</evidence>
<comment type="activity regulation">
    <text evidence="12">Activated by a monovalent cation that binds near, but not in, the active site. The most likely occupant of the site in vivo is potassium. Ion binding induces a conformational change that may alter substrate affinity.</text>
</comment>
<comment type="cofactor">
    <cofactor evidence="12">
        <name>Mg(2+)</name>
        <dbReference type="ChEBI" id="CHEBI:18420"/>
    </cofactor>
    <text evidence="12">Requires a divalent cation, most likely magnesium in vivo, as an electrophilic catalyst to aid phosphoryl group transfer. It is the chelate of the metal and the nucleotide that is the actual substrate.</text>
</comment>
<comment type="pathway">
    <text evidence="12">Carbohydrate metabolism; D-ribose degradation; D-ribose 5-phosphate from beta-D-ribopyranose: step 2/2.</text>
</comment>
<feature type="binding site" evidence="12">
    <location>
        <position position="338"/>
    </location>
    <ligand>
        <name>K(+)</name>
        <dbReference type="ChEBI" id="CHEBI:29103"/>
    </ligand>
</feature>